<keyword evidence="4" id="KW-1185">Reference proteome</keyword>
<dbReference type="RefSeq" id="WP_248352373.1">
    <property type="nucleotide sequence ID" value="NZ_AP025591.1"/>
</dbReference>
<feature type="compositionally biased region" description="Low complexity" evidence="1">
    <location>
        <begin position="24"/>
        <end position="36"/>
    </location>
</feature>
<evidence type="ECO:0000313" key="3">
    <source>
        <dbReference type="EMBL" id="BDG03998.1"/>
    </source>
</evidence>
<evidence type="ECO:0000313" key="4">
    <source>
        <dbReference type="Proteomes" id="UP001162891"/>
    </source>
</evidence>
<accession>A0ABN6MSN5</accession>
<feature type="chain" id="PRO_5046924152" evidence="2">
    <location>
        <begin position="19"/>
        <end position="190"/>
    </location>
</feature>
<feature type="region of interest" description="Disordered" evidence="1">
    <location>
        <begin position="17"/>
        <end position="42"/>
    </location>
</feature>
<dbReference type="Proteomes" id="UP001162891">
    <property type="component" value="Chromosome"/>
</dbReference>
<organism evidence="3 4">
    <name type="scientific">Anaeromyxobacter oryzae</name>
    <dbReference type="NCBI Taxonomy" id="2918170"/>
    <lineage>
        <taxon>Bacteria</taxon>
        <taxon>Pseudomonadati</taxon>
        <taxon>Myxococcota</taxon>
        <taxon>Myxococcia</taxon>
        <taxon>Myxococcales</taxon>
        <taxon>Cystobacterineae</taxon>
        <taxon>Anaeromyxobacteraceae</taxon>
        <taxon>Anaeromyxobacter</taxon>
    </lineage>
</organism>
<feature type="signal peptide" evidence="2">
    <location>
        <begin position="1"/>
        <end position="18"/>
    </location>
</feature>
<sequence length="190" mass="19634">MLAPALALLLAAAGPASPAPHAPAGPAATPPGAKAAPSPPADALERRRAAIADEMVRLGARLQRDIESGDVAAILARVPPDGLSCGGRIVPRARIEHDLRNPASWLHGVLLGGPGAPAAAGGRPASLRAFFAGAKEVAVLVAFRRDPRAAPVGRPCLDFRARDLATPGVPFCFEQRGGKWWLTESLYPCD</sequence>
<reference evidence="4" key="1">
    <citation type="journal article" date="2022" name="Int. J. Syst. Evol. Microbiol.">
        <title>Anaeromyxobacter oryzae sp. nov., Anaeromyxobacter diazotrophicus sp. nov. and Anaeromyxobacter paludicola sp. nov., isolated from paddy soils.</title>
        <authorList>
            <person name="Itoh H."/>
            <person name="Xu Z."/>
            <person name="Mise K."/>
            <person name="Masuda Y."/>
            <person name="Ushijima N."/>
            <person name="Hayakawa C."/>
            <person name="Shiratori Y."/>
            <person name="Senoo K."/>
        </authorList>
    </citation>
    <scope>NUCLEOTIDE SEQUENCE [LARGE SCALE GENOMIC DNA]</scope>
    <source>
        <strain evidence="4">Red232</strain>
    </source>
</reference>
<name>A0ABN6MSN5_9BACT</name>
<protein>
    <submittedName>
        <fullName evidence="3">Uncharacterized protein</fullName>
    </submittedName>
</protein>
<evidence type="ECO:0000256" key="2">
    <source>
        <dbReference type="SAM" id="SignalP"/>
    </source>
</evidence>
<dbReference type="EMBL" id="AP025591">
    <property type="protein sequence ID" value="BDG03998.1"/>
    <property type="molecule type" value="Genomic_DNA"/>
</dbReference>
<proteinExistence type="predicted"/>
<keyword evidence="2" id="KW-0732">Signal</keyword>
<evidence type="ECO:0000256" key="1">
    <source>
        <dbReference type="SAM" id="MobiDB-lite"/>
    </source>
</evidence>
<gene>
    <name evidence="3" type="ORF">AMOR_29940</name>
</gene>